<keyword evidence="2" id="KW-0963">Cytoplasm</keyword>
<reference evidence="6" key="1">
    <citation type="submission" date="2021-11" db="EMBL/GenBank/DDBJ databases">
        <authorList>
            <consortium name="Genoscope - CEA"/>
            <person name="William W."/>
        </authorList>
    </citation>
    <scope>NUCLEOTIDE SEQUENCE</scope>
</reference>
<gene>
    <name evidence="6" type="ORF">PECAL_6P00900</name>
</gene>
<dbReference type="GO" id="GO:0003727">
    <property type="term" value="F:single-stranded RNA binding"/>
    <property type="evidence" value="ECO:0007669"/>
    <property type="project" value="TreeGrafter"/>
</dbReference>
<comment type="subcellular location">
    <subcellularLocation>
        <location evidence="1">Cytoplasm</location>
    </subcellularLocation>
</comment>
<dbReference type="AlphaFoldDB" id="A0A8J2X2J5"/>
<dbReference type="EMBL" id="CAKKNE010000006">
    <property type="protein sequence ID" value="CAH0378500.1"/>
    <property type="molecule type" value="Genomic_DNA"/>
</dbReference>
<dbReference type="GO" id="GO:0006281">
    <property type="term" value="P:DNA repair"/>
    <property type="evidence" value="ECO:0007669"/>
    <property type="project" value="InterPro"/>
</dbReference>
<evidence type="ECO:0000256" key="5">
    <source>
        <dbReference type="ARBA" id="ARBA00022801"/>
    </source>
</evidence>
<keyword evidence="7" id="KW-1185">Reference proteome</keyword>
<organism evidence="6 7">
    <name type="scientific">Pelagomonas calceolata</name>
    <dbReference type="NCBI Taxonomy" id="35677"/>
    <lineage>
        <taxon>Eukaryota</taxon>
        <taxon>Sar</taxon>
        <taxon>Stramenopiles</taxon>
        <taxon>Ochrophyta</taxon>
        <taxon>Pelagophyceae</taxon>
        <taxon>Pelagomonadales</taxon>
        <taxon>Pelagomonadaceae</taxon>
        <taxon>Pelagomonas</taxon>
    </lineage>
</organism>
<proteinExistence type="predicted"/>
<dbReference type="PANTHER" id="PTHR28511:SF1">
    <property type="entry name" value="ENDONUCLEASE V"/>
    <property type="match status" value="1"/>
</dbReference>
<dbReference type="Gene3D" id="3.30.2170.10">
    <property type="entry name" value="archaeoglobus fulgidus dsm 4304 superfamily"/>
    <property type="match status" value="1"/>
</dbReference>
<dbReference type="Proteomes" id="UP000789595">
    <property type="component" value="Unassembled WGS sequence"/>
</dbReference>
<keyword evidence="5" id="KW-0378">Hydrolase</keyword>
<dbReference type="GO" id="GO:0005737">
    <property type="term" value="C:cytoplasm"/>
    <property type="evidence" value="ECO:0007669"/>
    <property type="project" value="UniProtKB-SubCell"/>
</dbReference>
<protein>
    <recommendedName>
        <fullName evidence="8">Endonuclease V</fullName>
    </recommendedName>
</protein>
<evidence type="ECO:0000256" key="1">
    <source>
        <dbReference type="ARBA" id="ARBA00004496"/>
    </source>
</evidence>
<name>A0A8J2X2J5_9STRA</name>
<dbReference type="GO" id="GO:0016891">
    <property type="term" value="F:RNA endonuclease activity producing 5'-phosphomonoesters, hydrolytic mechanism"/>
    <property type="evidence" value="ECO:0007669"/>
    <property type="project" value="TreeGrafter"/>
</dbReference>
<keyword evidence="3" id="KW-0540">Nuclease</keyword>
<comment type="caution">
    <text evidence="6">The sequence shown here is derived from an EMBL/GenBank/DDBJ whole genome shotgun (WGS) entry which is preliminary data.</text>
</comment>
<evidence type="ECO:0000313" key="6">
    <source>
        <dbReference type="EMBL" id="CAH0378500.1"/>
    </source>
</evidence>
<evidence type="ECO:0000313" key="7">
    <source>
        <dbReference type="Proteomes" id="UP000789595"/>
    </source>
</evidence>
<sequence>MAVLAVLQPLRKRLVAGATVVTIAVLLRPKLQRWWRRRRWAREQDRLATLVSFDDAPAVAALVSRLDASEPCVVAGVALVEDRRRAVAVAIAIELPSMKRIDGAVVPVATSLPYEPGYVGFRAAPFLARALGALKVDVAVALVRGHGFLHPRKFGVACHAGLVAGVPTCGVADSLLRVDGVDEAAIVSRARASLQLGEALPIVGASGIVWGAALRATVEPNFRPTYVSAGPGVSLATAVKLAVACRRYRVPEPVRLAELEGRVALRERVVD</sequence>
<dbReference type="GO" id="GO:0005730">
    <property type="term" value="C:nucleolus"/>
    <property type="evidence" value="ECO:0007669"/>
    <property type="project" value="TreeGrafter"/>
</dbReference>
<dbReference type="InterPro" id="IPR007581">
    <property type="entry name" value="Endonuclease-V"/>
</dbReference>
<dbReference type="PANTHER" id="PTHR28511">
    <property type="entry name" value="ENDONUCLEASE V"/>
    <property type="match status" value="1"/>
</dbReference>
<accession>A0A8J2X2J5</accession>
<evidence type="ECO:0000256" key="3">
    <source>
        <dbReference type="ARBA" id="ARBA00022722"/>
    </source>
</evidence>
<keyword evidence="4" id="KW-0255">Endonuclease</keyword>
<evidence type="ECO:0000256" key="2">
    <source>
        <dbReference type="ARBA" id="ARBA00022490"/>
    </source>
</evidence>
<dbReference type="Pfam" id="PF04493">
    <property type="entry name" value="Endonuclease_5"/>
    <property type="match status" value="1"/>
</dbReference>
<evidence type="ECO:0008006" key="8">
    <source>
        <dbReference type="Google" id="ProtNLM"/>
    </source>
</evidence>
<dbReference type="OrthoDB" id="20018at2759"/>
<evidence type="ECO:0000256" key="4">
    <source>
        <dbReference type="ARBA" id="ARBA00022759"/>
    </source>
</evidence>